<proteinExistence type="predicted"/>
<protein>
    <submittedName>
        <fullName evidence="1">Uncharacterized protein</fullName>
    </submittedName>
</protein>
<dbReference type="EMBL" id="CP022115">
    <property type="protein sequence ID" value="ASJ24415.1"/>
    <property type="molecule type" value="Genomic_DNA"/>
</dbReference>
<dbReference type="AlphaFoldDB" id="A0A248LIQ5"/>
<evidence type="ECO:0000313" key="1">
    <source>
        <dbReference type="EMBL" id="ASJ24415.1"/>
    </source>
</evidence>
<reference evidence="2" key="1">
    <citation type="submission" date="2017-06" db="EMBL/GenBank/DDBJ databases">
        <title>Whole genome sequence of Laribacter hongkongensis LHGZ1.</title>
        <authorList>
            <person name="Chen D."/>
            <person name="Wu H."/>
            <person name="Chen J."/>
        </authorList>
    </citation>
    <scope>NUCLEOTIDE SEQUENCE [LARGE SCALE GENOMIC DNA]</scope>
    <source>
        <strain evidence="2">LHGZ1</strain>
    </source>
</reference>
<organism evidence="1 2">
    <name type="scientific">Laribacter hongkongensis</name>
    <dbReference type="NCBI Taxonomy" id="168471"/>
    <lineage>
        <taxon>Bacteria</taxon>
        <taxon>Pseudomonadati</taxon>
        <taxon>Pseudomonadota</taxon>
        <taxon>Betaproteobacteria</taxon>
        <taxon>Neisseriales</taxon>
        <taxon>Aquaspirillaceae</taxon>
        <taxon>Laribacter</taxon>
    </lineage>
</organism>
<gene>
    <name evidence="1" type="ORF">LHGZ1_1584</name>
</gene>
<sequence length="39" mass="4275">MVTVLTVHVSDVFACTQAWPVKPIEAGSRPDWSCLPSVF</sequence>
<dbReference type="Proteomes" id="UP000197424">
    <property type="component" value="Chromosome"/>
</dbReference>
<evidence type="ECO:0000313" key="2">
    <source>
        <dbReference type="Proteomes" id="UP000197424"/>
    </source>
</evidence>
<name>A0A248LIQ5_9NEIS</name>
<accession>A0A248LIQ5</accession>